<dbReference type="Gene3D" id="1.25.40.10">
    <property type="entry name" value="Tetratricopeptide repeat domain"/>
    <property type="match status" value="1"/>
</dbReference>
<evidence type="ECO:0008006" key="3">
    <source>
        <dbReference type="Google" id="ProtNLM"/>
    </source>
</evidence>
<dbReference type="PATRIC" id="fig|1449976.3.peg.5289"/>
<dbReference type="AlphaFoldDB" id="W5WKF5"/>
<evidence type="ECO:0000313" key="2">
    <source>
        <dbReference type="Proteomes" id="UP000019225"/>
    </source>
</evidence>
<reference evidence="1 2" key="1">
    <citation type="journal article" date="2014" name="BMC Genomics">
        <title>Complete genome sequence of producer of the glycopeptide antibiotic Aculeximycin Kutzneria albida DSM 43870T, a representative of minor genus of Pseudonocardiaceae.</title>
        <authorList>
            <person name="Rebets Y."/>
            <person name="Tokovenko B."/>
            <person name="Lushchyk I."/>
            <person name="Ruckert C."/>
            <person name="Zaburannyi N."/>
            <person name="Bechthold A."/>
            <person name="Kalinowski J."/>
            <person name="Luzhetskyy A."/>
        </authorList>
    </citation>
    <scope>NUCLEOTIDE SEQUENCE [LARGE SCALE GENOMIC DNA]</scope>
    <source>
        <strain evidence="1">DSM 43870</strain>
    </source>
</reference>
<dbReference type="Proteomes" id="UP000019225">
    <property type="component" value="Chromosome"/>
</dbReference>
<dbReference type="Pfam" id="PF13374">
    <property type="entry name" value="TPR_10"/>
    <property type="match status" value="1"/>
</dbReference>
<gene>
    <name evidence="1" type="ORF">KALB_5272</name>
</gene>
<sequence>MVGAVAALEELLVDQGRVLGREHPDTLTIRGSLAYLRGEAGDVVGAVAALEELLADLRQVLGRDHPDTLATRRNLAHWQDRLPENGQS</sequence>
<accession>W5WKF5</accession>
<dbReference type="HOGENOM" id="CLU_000288_125_11_11"/>
<organism evidence="1 2">
    <name type="scientific">Kutzneria albida DSM 43870</name>
    <dbReference type="NCBI Taxonomy" id="1449976"/>
    <lineage>
        <taxon>Bacteria</taxon>
        <taxon>Bacillati</taxon>
        <taxon>Actinomycetota</taxon>
        <taxon>Actinomycetes</taxon>
        <taxon>Pseudonocardiales</taxon>
        <taxon>Pseudonocardiaceae</taxon>
        <taxon>Kutzneria</taxon>
    </lineage>
</organism>
<dbReference type="EMBL" id="CP007155">
    <property type="protein sequence ID" value="AHH98634.1"/>
    <property type="molecule type" value="Genomic_DNA"/>
</dbReference>
<evidence type="ECO:0000313" key="1">
    <source>
        <dbReference type="EMBL" id="AHH98634.1"/>
    </source>
</evidence>
<name>W5WKF5_9PSEU</name>
<dbReference type="STRING" id="1449976.KALB_5272"/>
<keyword evidence="2" id="KW-1185">Reference proteome</keyword>
<dbReference type="eggNOG" id="COG0457">
    <property type="taxonomic scope" value="Bacteria"/>
</dbReference>
<protein>
    <recommendedName>
        <fullName evidence="3">Tetratricopeptide repeat protein</fullName>
    </recommendedName>
</protein>
<dbReference type="KEGG" id="kal:KALB_5272"/>
<dbReference type="InterPro" id="IPR011990">
    <property type="entry name" value="TPR-like_helical_dom_sf"/>
</dbReference>
<proteinExistence type="predicted"/>